<dbReference type="InterPro" id="IPR009057">
    <property type="entry name" value="Homeodomain-like_sf"/>
</dbReference>
<dbReference type="SUPFAM" id="SSF46689">
    <property type="entry name" value="Homeodomain-like"/>
    <property type="match status" value="2"/>
</dbReference>
<dbReference type="KEGG" id="bpro:PMF13cell1_00068"/>
<dbReference type="PANTHER" id="PTHR43280:SF28">
    <property type="entry name" value="HTH-TYPE TRANSCRIPTIONAL ACTIVATOR RHAS"/>
    <property type="match status" value="1"/>
</dbReference>
<evidence type="ECO:0000256" key="1">
    <source>
        <dbReference type="ARBA" id="ARBA00018672"/>
    </source>
</evidence>
<organism evidence="9 10">
    <name type="scientific">Blautia producta</name>
    <dbReference type="NCBI Taxonomy" id="33035"/>
    <lineage>
        <taxon>Bacteria</taxon>
        <taxon>Bacillati</taxon>
        <taxon>Bacillota</taxon>
        <taxon>Clostridia</taxon>
        <taxon>Lachnospirales</taxon>
        <taxon>Lachnospiraceae</taxon>
        <taxon>Blautia</taxon>
    </lineage>
</organism>
<dbReference type="PANTHER" id="PTHR43280">
    <property type="entry name" value="ARAC-FAMILY TRANSCRIPTIONAL REGULATOR"/>
    <property type="match status" value="1"/>
</dbReference>
<evidence type="ECO:0000313" key="9">
    <source>
        <dbReference type="EMBL" id="QBE94577.1"/>
    </source>
</evidence>
<dbReference type="CDD" id="cd17536">
    <property type="entry name" value="REC_YesN-like"/>
    <property type="match status" value="1"/>
</dbReference>
<name>A0A4P6LV04_9FIRM</name>
<evidence type="ECO:0000259" key="8">
    <source>
        <dbReference type="PROSITE" id="PS50110"/>
    </source>
</evidence>
<proteinExistence type="predicted"/>
<gene>
    <name evidence="9" type="ORF">PMF13cell1_00068</name>
</gene>
<comment type="function">
    <text evidence="5">May play the central regulatory role in sporulation. It may be an element of the effector pathway responsible for the activation of sporulation genes in response to nutritional stress. Spo0A may act in concert with spo0H (a sigma factor) to control the expression of some genes that are critical to the sporulation process.</text>
</comment>
<dbReference type="InterPro" id="IPR001789">
    <property type="entry name" value="Sig_transdc_resp-reg_receiver"/>
</dbReference>
<dbReference type="InterPro" id="IPR020449">
    <property type="entry name" value="Tscrpt_reg_AraC-type_HTH"/>
</dbReference>
<evidence type="ECO:0000256" key="6">
    <source>
        <dbReference type="PROSITE-ProRule" id="PRU00169"/>
    </source>
</evidence>
<feature type="modified residue" description="4-aspartylphosphate" evidence="6">
    <location>
        <position position="54"/>
    </location>
</feature>
<evidence type="ECO:0000256" key="3">
    <source>
        <dbReference type="ARBA" id="ARBA00023125"/>
    </source>
</evidence>
<dbReference type="Gene3D" id="1.10.10.60">
    <property type="entry name" value="Homeodomain-like"/>
    <property type="match status" value="2"/>
</dbReference>
<reference evidence="9 10" key="1">
    <citation type="submission" date="2019-01" db="EMBL/GenBank/DDBJ databases">
        <title>PMF-metabolizing Aryl O-demethylase.</title>
        <authorList>
            <person name="Kim M."/>
        </authorList>
    </citation>
    <scope>NUCLEOTIDE SEQUENCE [LARGE SCALE GENOMIC DNA]</scope>
    <source>
        <strain evidence="9 10">PMF1</strain>
    </source>
</reference>
<evidence type="ECO:0000256" key="2">
    <source>
        <dbReference type="ARBA" id="ARBA00023015"/>
    </source>
</evidence>
<dbReference type="SUPFAM" id="SSF52172">
    <property type="entry name" value="CheY-like"/>
    <property type="match status" value="1"/>
</dbReference>
<dbReference type="Gene3D" id="3.40.50.2300">
    <property type="match status" value="1"/>
</dbReference>
<dbReference type="RefSeq" id="WP_130179475.1">
    <property type="nucleotide sequence ID" value="NZ_CP035945.1"/>
</dbReference>
<keyword evidence="2" id="KW-0805">Transcription regulation</keyword>
<dbReference type="Proteomes" id="UP000289794">
    <property type="component" value="Chromosome"/>
</dbReference>
<evidence type="ECO:0000256" key="5">
    <source>
        <dbReference type="ARBA" id="ARBA00024867"/>
    </source>
</evidence>
<dbReference type="GO" id="GO:0000160">
    <property type="term" value="P:phosphorelay signal transduction system"/>
    <property type="evidence" value="ECO:0007669"/>
    <property type="project" value="InterPro"/>
</dbReference>
<dbReference type="PRINTS" id="PR00032">
    <property type="entry name" value="HTHARAC"/>
</dbReference>
<dbReference type="SMART" id="SM00448">
    <property type="entry name" value="REC"/>
    <property type="match status" value="1"/>
</dbReference>
<dbReference type="InterPro" id="IPR018062">
    <property type="entry name" value="HTH_AraC-typ_CS"/>
</dbReference>
<feature type="domain" description="Response regulatory" evidence="8">
    <location>
        <begin position="2"/>
        <end position="120"/>
    </location>
</feature>
<protein>
    <recommendedName>
        <fullName evidence="1">Stage 0 sporulation protein A homolog</fullName>
    </recommendedName>
</protein>
<dbReference type="GO" id="GO:0043565">
    <property type="term" value="F:sequence-specific DNA binding"/>
    <property type="evidence" value="ECO:0007669"/>
    <property type="project" value="InterPro"/>
</dbReference>
<evidence type="ECO:0000313" key="10">
    <source>
        <dbReference type="Proteomes" id="UP000289794"/>
    </source>
</evidence>
<dbReference type="PROSITE" id="PS01124">
    <property type="entry name" value="HTH_ARAC_FAMILY_2"/>
    <property type="match status" value="1"/>
</dbReference>
<accession>A0A4P6LV04</accession>
<keyword evidence="4" id="KW-0804">Transcription</keyword>
<keyword evidence="3" id="KW-0238">DNA-binding</keyword>
<dbReference type="Pfam" id="PF12833">
    <property type="entry name" value="HTH_18"/>
    <property type="match status" value="1"/>
</dbReference>
<dbReference type="Pfam" id="PF00072">
    <property type="entry name" value="Response_reg"/>
    <property type="match status" value="1"/>
</dbReference>
<dbReference type="SMART" id="SM00342">
    <property type="entry name" value="HTH_ARAC"/>
    <property type="match status" value="1"/>
</dbReference>
<dbReference type="PROSITE" id="PS50110">
    <property type="entry name" value="RESPONSE_REGULATORY"/>
    <property type="match status" value="1"/>
</dbReference>
<sequence length="361" mass="41580">MKVVIADDEVLVRKGISMSIPWQELGVDQVFEAGDGQQALEIIESNPIDILLTDIRMPKMDGLELLKRVSVMSPHTVNIVLSCVNDMECVRQAMKFNKAVDYIPKLTMSTDELTSVIRRAQTFVKDMQENSDEKEESLPLFFWAESEARLRRGLEYETKEELWKILREIFTESRVLGTAWRKSTEWEEIVGVFASAGKKYGIYEKDHLAGKLERALKQAAAQEELEKEILNLASEIKERIEEEKRKSYDTGIRAALEYMGLNYKKNLKLGEVAEHVGMSESYFSRYFKRVMGEGFSEYLNKIRVEKAKDLLKEQRITMQETAERVGYSNAAYFTQIFKNLTGMSPKAFQKKISGARYPDDK</sequence>
<evidence type="ECO:0000256" key="4">
    <source>
        <dbReference type="ARBA" id="ARBA00023163"/>
    </source>
</evidence>
<dbReference type="InterPro" id="IPR018060">
    <property type="entry name" value="HTH_AraC"/>
</dbReference>
<evidence type="ECO:0000259" key="7">
    <source>
        <dbReference type="PROSITE" id="PS01124"/>
    </source>
</evidence>
<feature type="domain" description="HTH araC/xylS-type" evidence="7">
    <location>
        <begin position="253"/>
        <end position="351"/>
    </location>
</feature>
<dbReference type="InterPro" id="IPR011006">
    <property type="entry name" value="CheY-like_superfamily"/>
</dbReference>
<dbReference type="PROSITE" id="PS00041">
    <property type="entry name" value="HTH_ARAC_FAMILY_1"/>
    <property type="match status" value="1"/>
</dbReference>
<keyword evidence="6" id="KW-0597">Phosphoprotein</keyword>
<dbReference type="GO" id="GO:0003700">
    <property type="term" value="F:DNA-binding transcription factor activity"/>
    <property type="evidence" value="ECO:0007669"/>
    <property type="project" value="InterPro"/>
</dbReference>
<dbReference type="AlphaFoldDB" id="A0A4P6LV04"/>
<dbReference type="EMBL" id="CP035945">
    <property type="protein sequence ID" value="QBE94577.1"/>
    <property type="molecule type" value="Genomic_DNA"/>
</dbReference>